<proteinExistence type="predicted"/>
<dbReference type="Proteomes" id="UP001229421">
    <property type="component" value="Unassembled WGS sequence"/>
</dbReference>
<evidence type="ECO:0000313" key="1">
    <source>
        <dbReference type="EMBL" id="KAK1415056.1"/>
    </source>
</evidence>
<dbReference type="EMBL" id="JAUHHV010000008">
    <property type="protein sequence ID" value="KAK1415056.1"/>
    <property type="molecule type" value="Genomic_DNA"/>
</dbReference>
<name>A0AAD8K509_TARER</name>
<dbReference type="AlphaFoldDB" id="A0AAD8K509"/>
<organism evidence="1 2">
    <name type="scientific">Tagetes erecta</name>
    <name type="common">African marigold</name>
    <dbReference type="NCBI Taxonomy" id="13708"/>
    <lineage>
        <taxon>Eukaryota</taxon>
        <taxon>Viridiplantae</taxon>
        <taxon>Streptophyta</taxon>
        <taxon>Embryophyta</taxon>
        <taxon>Tracheophyta</taxon>
        <taxon>Spermatophyta</taxon>
        <taxon>Magnoliopsida</taxon>
        <taxon>eudicotyledons</taxon>
        <taxon>Gunneridae</taxon>
        <taxon>Pentapetalae</taxon>
        <taxon>asterids</taxon>
        <taxon>campanulids</taxon>
        <taxon>Asterales</taxon>
        <taxon>Asteraceae</taxon>
        <taxon>Asteroideae</taxon>
        <taxon>Heliantheae alliance</taxon>
        <taxon>Tageteae</taxon>
        <taxon>Tagetes</taxon>
    </lineage>
</organism>
<accession>A0AAD8K509</accession>
<comment type="caution">
    <text evidence="1">The sequence shown here is derived from an EMBL/GenBank/DDBJ whole genome shotgun (WGS) entry which is preliminary data.</text>
</comment>
<sequence length="87" mass="9826">MRHLCSPENCRSLPVLAEKKTSNGERGWQGLQMFSPPLLLQMSADVVRRLQTFSCRKNKQHLKNEGIITSSVSPLQKTIVDHSDGHK</sequence>
<evidence type="ECO:0000313" key="2">
    <source>
        <dbReference type="Proteomes" id="UP001229421"/>
    </source>
</evidence>
<gene>
    <name evidence="1" type="ORF">QVD17_30826</name>
</gene>
<reference evidence="1" key="1">
    <citation type="journal article" date="2023" name="bioRxiv">
        <title>Improved chromosome-level genome assembly for marigold (Tagetes erecta).</title>
        <authorList>
            <person name="Jiang F."/>
            <person name="Yuan L."/>
            <person name="Wang S."/>
            <person name="Wang H."/>
            <person name="Xu D."/>
            <person name="Wang A."/>
            <person name="Fan W."/>
        </authorList>
    </citation>
    <scope>NUCLEOTIDE SEQUENCE</scope>
    <source>
        <strain evidence="1">WSJ</strain>
        <tissue evidence="1">Leaf</tissue>
    </source>
</reference>
<protein>
    <submittedName>
        <fullName evidence="1">Uncharacterized protein</fullName>
    </submittedName>
</protein>
<keyword evidence="2" id="KW-1185">Reference proteome</keyword>